<sequence>MTAAIVYPGCNLIKDIEVYNIDYDDDGKENAIIDECVVWYEYEFFCNKIVSTWGKYTSWRKAVPITPERLMIGPFQCIGFLLMFGCFRKGLSPEVDITVVQRSFCGISRTIKDSTSSQNMFSKNETWTDHLHNVSVHMHDYTGPASRISSKVNKCEQTFTLQVEDSSTQTDFTVTCNTKPERVDVGIQCNKPDIAVEDIKDNDYEVQFYTGIPTFMILMLLFNTIKVKAQNGKAKIRVLGKSTS</sequence>
<evidence type="ECO:0000313" key="2">
    <source>
        <dbReference type="Proteomes" id="UP001195483"/>
    </source>
</evidence>
<evidence type="ECO:0000313" key="1">
    <source>
        <dbReference type="EMBL" id="KAK3596988.1"/>
    </source>
</evidence>
<keyword evidence="2" id="KW-1185">Reference proteome</keyword>
<comment type="caution">
    <text evidence="1">The sequence shown here is derived from an EMBL/GenBank/DDBJ whole genome shotgun (WGS) entry which is preliminary data.</text>
</comment>
<organism evidence="1 2">
    <name type="scientific">Potamilus streckersoni</name>
    <dbReference type="NCBI Taxonomy" id="2493646"/>
    <lineage>
        <taxon>Eukaryota</taxon>
        <taxon>Metazoa</taxon>
        <taxon>Spiralia</taxon>
        <taxon>Lophotrochozoa</taxon>
        <taxon>Mollusca</taxon>
        <taxon>Bivalvia</taxon>
        <taxon>Autobranchia</taxon>
        <taxon>Heteroconchia</taxon>
        <taxon>Palaeoheterodonta</taxon>
        <taxon>Unionida</taxon>
        <taxon>Unionoidea</taxon>
        <taxon>Unionidae</taxon>
        <taxon>Ambleminae</taxon>
        <taxon>Lampsilini</taxon>
        <taxon>Potamilus</taxon>
    </lineage>
</organism>
<reference evidence="1" key="2">
    <citation type="journal article" date="2021" name="Genome Biol. Evol.">
        <title>Developing a high-quality reference genome for a parasitic bivalve with doubly uniparental inheritance (Bivalvia: Unionida).</title>
        <authorList>
            <person name="Smith C.H."/>
        </authorList>
    </citation>
    <scope>NUCLEOTIDE SEQUENCE</scope>
    <source>
        <strain evidence="1">CHS0354</strain>
        <tissue evidence="1">Mantle</tissue>
    </source>
</reference>
<reference evidence="1" key="3">
    <citation type="submission" date="2023-05" db="EMBL/GenBank/DDBJ databases">
        <authorList>
            <person name="Smith C.H."/>
        </authorList>
    </citation>
    <scope>NUCLEOTIDE SEQUENCE</scope>
    <source>
        <strain evidence="1">CHS0354</strain>
        <tissue evidence="1">Mantle</tissue>
    </source>
</reference>
<protein>
    <submittedName>
        <fullName evidence="1">Uncharacterized protein</fullName>
    </submittedName>
</protein>
<gene>
    <name evidence="1" type="ORF">CHS0354_009125</name>
</gene>
<proteinExistence type="predicted"/>
<name>A0AAE0SS74_9BIVA</name>
<dbReference type="Proteomes" id="UP001195483">
    <property type="component" value="Unassembled WGS sequence"/>
</dbReference>
<dbReference type="EMBL" id="JAEAOA010000592">
    <property type="protein sequence ID" value="KAK3596988.1"/>
    <property type="molecule type" value="Genomic_DNA"/>
</dbReference>
<accession>A0AAE0SS74</accession>
<reference evidence="1" key="1">
    <citation type="journal article" date="2021" name="Genome Biol. Evol.">
        <title>A High-Quality Reference Genome for a Parasitic Bivalve with Doubly Uniparental Inheritance (Bivalvia: Unionida).</title>
        <authorList>
            <person name="Smith C.H."/>
        </authorList>
    </citation>
    <scope>NUCLEOTIDE SEQUENCE</scope>
    <source>
        <strain evidence="1">CHS0354</strain>
    </source>
</reference>
<dbReference type="AlphaFoldDB" id="A0AAE0SS74"/>